<dbReference type="InterPro" id="IPR001789">
    <property type="entry name" value="Sig_transdc_resp-reg_receiver"/>
</dbReference>
<dbReference type="OrthoDB" id="7202050at2"/>
<dbReference type="InterPro" id="IPR050595">
    <property type="entry name" value="Bact_response_regulator"/>
</dbReference>
<dbReference type="AlphaFoldDB" id="A0A1B1AGK2"/>
<keyword evidence="6" id="KW-1185">Reference proteome</keyword>
<accession>A0A1B1AGK2</accession>
<dbReference type="PANTHER" id="PTHR44591">
    <property type="entry name" value="STRESS RESPONSE REGULATOR PROTEIN 1"/>
    <property type="match status" value="1"/>
</dbReference>
<dbReference type="Gene3D" id="3.40.50.2300">
    <property type="match status" value="1"/>
</dbReference>
<dbReference type="Proteomes" id="UP000092498">
    <property type="component" value="Chromosome"/>
</dbReference>
<dbReference type="SUPFAM" id="SSF52172">
    <property type="entry name" value="CheY-like"/>
    <property type="match status" value="1"/>
</dbReference>
<dbReference type="SMART" id="SM00448">
    <property type="entry name" value="REC"/>
    <property type="match status" value="1"/>
</dbReference>
<protein>
    <recommendedName>
        <fullName evidence="4">Response regulatory domain-containing protein</fullName>
    </recommendedName>
</protein>
<feature type="compositionally biased region" description="Basic and acidic residues" evidence="3">
    <location>
        <begin position="152"/>
        <end position="169"/>
    </location>
</feature>
<dbReference type="RefSeq" id="WP_066769378.1">
    <property type="nucleotide sequence ID" value="NZ_CP013244.1"/>
</dbReference>
<proteinExistence type="predicted"/>
<organism evidence="5 6">
    <name type="scientific">Candidatus Viadribacter manganicus</name>
    <dbReference type="NCBI Taxonomy" id="1759059"/>
    <lineage>
        <taxon>Bacteria</taxon>
        <taxon>Pseudomonadati</taxon>
        <taxon>Pseudomonadota</taxon>
        <taxon>Alphaproteobacteria</taxon>
        <taxon>Hyphomonadales</taxon>
        <taxon>Hyphomonadaceae</taxon>
        <taxon>Candidatus Viadribacter</taxon>
    </lineage>
</organism>
<feature type="modified residue" description="4-aspartylphosphate" evidence="2">
    <location>
        <position position="66"/>
    </location>
</feature>
<feature type="region of interest" description="Disordered" evidence="3">
    <location>
        <begin position="152"/>
        <end position="185"/>
    </location>
</feature>
<sequence length="198" mass="21730">MSNLDPNAKINLSKVAVMVIESSAHALDVTSQILKGFGVSAISRFDKIADAEKHLSHRKVDLIVIDPRVGDGAGYQFISSLRHSGGRSAYVPVLLVAGHLRKSDIARGRDTGANFIVSKPLSPTTLLQRLMWVARDKRPFVEVGKYIGPDRRFKYEGPPDGSDGRRNSDLRTPLGEASEPNLSQDEVDAMIKPQRVML</sequence>
<feature type="domain" description="Response regulatory" evidence="4">
    <location>
        <begin position="16"/>
        <end position="134"/>
    </location>
</feature>
<evidence type="ECO:0000256" key="2">
    <source>
        <dbReference type="PROSITE-ProRule" id="PRU00169"/>
    </source>
</evidence>
<name>A0A1B1AGK2_9PROT</name>
<reference evidence="5 6" key="1">
    <citation type="submission" date="2015-11" db="EMBL/GenBank/DDBJ databases">
        <title>Whole-Genome Sequence of Candidatus Oderbacter manganicum from the National Park Lower Oder Valley, Germany.</title>
        <authorList>
            <person name="Braun B."/>
            <person name="Liere K."/>
            <person name="Szewzyk U."/>
        </authorList>
    </citation>
    <scope>NUCLEOTIDE SEQUENCE [LARGE SCALE GENOMIC DNA]</scope>
    <source>
        <strain evidence="5 6">OTSz_A_272</strain>
    </source>
</reference>
<dbReference type="PANTHER" id="PTHR44591:SF3">
    <property type="entry name" value="RESPONSE REGULATORY DOMAIN-CONTAINING PROTEIN"/>
    <property type="match status" value="1"/>
</dbReference>
<gene>
    <name evidence="5" type="ORF">ATE48_06920</name>
</gene>
<evidence type="ECO:0000259" key="4">
    <source>
        <dbReference type="PROSITE" id="PS50110"/>
    </source>
</evidence>
<dbReference type="Pfam" id="PF00072">
    <property type="entry name" value="Response_reg"/>
    <property type="match status" value="1"/>
</dbReference>
<evidence type="ECO:0000256" key="1">
    <source>
        <dbReference type="ARBA" id="ARBA00022553"/>
    </source>
</evidence>
<dbReference type="GO" id="GO:0000160">
    <property type="term" value="P:phosphorelay signal transduction system"/>
    <property type="evidence" value="ECO:0007669"/>
    <property type="project" value="InterPro"/>
</dbReference>
<keyword evidence="1 2" id="KW-0597">Phosphoprotein</keyword>
<dbReference type="STRING" id="1759059.ATE48_06920"/>
<dbReference type="PROSITE" id="PS50110">
    <property type="entry name" value="RESPONSE_REGULATORY"/>
    <property type="match status" value="1"/>
</dbReference>
<dbReference type="EMBL" id="CP013244">
    <property type="protein sequence ID" value="ANP45671.1"/>
    <property type="molecule type" value="Genomic_DNA"/>
</dbReference>
<dbReference type="InParanoid" id="A0A1B1AGK2"/>
<evidence type="ECO:0000256" key="3">
    <source>
        <dbReference type="SAM" id="MobiDB-lite"/>
    </source>
</evidence>
<evidence type="ECO:0000313" key="6">
    <source>
        <dbReference type="Proteomes" id="UP000092498"/>
    </source>
</evidence>
<dbReference type="KEGG" id="cbot:ATE48_06920"/>
<dbReference type="CDD" id="cd00156">
    <property type="entry name" value="REC"/>
    <property type="match status" value="1"/>
</dbReference>
<evidence type="ECO:0000313" key="5">
    <source>
        <dbReference type="EMBL" id="ANP45671.1"/>
    </source>
</evidence>
<dbReference type="InterPro" id="IPR011006">
    <property type="entry name" value="CheY-like_superfamily"/>
</dbReference>